<feature type="compositionally biased region" description="Polar residues" evidence="1">
    <location>
        <begin position="102"/>
        <end position="126"/>
    </location>
</feature>
<feature type="compositionally biased region" description="Polar residues" evidence="1">
    <location>
        <begin position="34"/>
        <end position="54"/>
    </location>
</feature>
<proteinExistence type="predicted"/>
<feature type="compositionally biased region" description="Polar residues" evidence="1">
    <location>
        <begin position="77"/>
        <end position="88"/>
    </location>
</feature>
<evidence type="ECO:0000256" key="1">
    <source>
        <dbReference type="SAM" id="MobiDB-lite"/>
    </source>
</evidence>
<feature type="compositionally biased region" description="Basic and acidic residues" evidence="1">
    <location>
        <begin position="13"/>
        <end position="22"/>
    </location>
</feature>
<accession>A0A8H6DBD4</accession>
<gene>
    <name evidence="2" type="ORF">FGLOB1_5102</name>
</gene>
<dbReference type="Proteomes" id="UP000532311">
    <property type="component" value="Unassembled WGS sequence"/>
</dbReference>
<feature type="region of interest" description="Disordered" evidence="1">
    <location>
        <begin position="1"/>
        <end position="134"/>
    </location>
</feature>
<comment type="caution">
    <text evidence="2">The sequence shown here is derived from an EMBL/GenBank/DDBJ whole genome shotgun (WGS) entry which is preliminary data.</text>
</comment>
<evidence type="ECO:0000313" key="3">
    <source>
        <dbReference type="Proteomes" id="UP000532311"/>
    </source>
</evidence>
<name>A0A8H6DBD4_9HYPO</name>
<reference evidence="2 3" key="1">
    <citation type="submission" date="2020-05" db="EMBL/GenBank/DDBJ databases">
        <title>Identification and distribution of gene clusters putatively required for synthesis of sphingolipid metabolism inhibitors in phylogenetically diverse species of the filamentous fungus Fusarium.</title>
        <authorList>
            <person name="Kim H.-S."/>
            <person name="Busman M."/>
            <person name="Brown D.W."/>
            <person name="Divon H."/>
            <person name="Uhlig S."/>
            <person name="Proctor R.H."/>
        </authorList>
    </citation>
    <scope>NUCLEOTIDE SEQUENCE [LARGE SCALE GENOMIC DNA]</scope>
    <source>
        <strain evidence="2 3">NRRL 26131</strain>
    </source>
</reference>
<protein>
    <submittedName>
        <fullName evidence="2">Uncharacterized protein</fullName>
    </submittedName>
</protein>
<dbReference type="AlphaFoldDB" id="A0A8H6DBD4"/>
<feature type="compositionally biased region" description="Polar residues" evidence="1">
    <location>
        <begin position="476"/>
        <end position="486"/>
    </location>
</feature>
<feature type="compositionally biased region" description="Basic and acidic residues" evidence="1">
    <location>
        <begin position="423"/>
        <end position="453"/>
    </location>
</feature>
<evidence type="ECO:0000313" key="2">
    <source>
        <dbReference type="EMBL" id="KAF5711326.1"/>
    </source>
</evidence>
<keyword evidence="3" id="KW-1185">Reference proteome</keyword>
<feature type="compositionally biased region" description="Polar residues" evidence="1">
    <location>
        <begin position="391"/>
        <end position="400"/>
    </location>
</feature>
<feature type="compositionally biased region" description="Basic and acidic residues" evidence="1">
    <location>
        <begin position="487"/>
        <end position="516"/>
    </location>
</feature>
<sequence length="528" mass="59476">MNSRRNSTHRSPKGKEPARSDIIDLSESPVKKMPSSNASNETNMGNRATCTGANMTPLGTGSEASSSKAGAAARTRNLFTPSSLSTGPRPNRGHSQPHLPVFSSNDFPQAENGNSSNQSNSTAPQTPQDPPRRFNISEKCKVLETCLSMKDEYLSLPPASHHDQEPFWKKVLNDKLSRELVSKFKGWKQVKESIEQWCYARRTLLREGNLPPISPAQPELDTLVDKWNTVFVTRFCQVHRGYFENGVWAMIENRVSWMVSEHVDKSITSMLQTRRDELESSVRPRLLSHNSSLTEYDNAVKSVQDGFTESQRSHTQARESEAVLSMIKELRPVLENALSQHLNSARQNRREPSSEHHTGPAIPTEPAALRNGPRGHSTSASSMPQRPMSRAVSSPTTNGNKRPLPDSSGLPRTETAPRITSIYDDRNRPNDQHKRPRLDRGSPSDVPSRDESSNRYSSLRRPPVPRTPGRPSSPSTQERQNRPSSNLRRDSQYPDRWDGDGEFRRRCPPRGFREDTVEFDEMSTRRQN</sequence>
<feature type="compositionally biased region" description="Low complexity" evidence="1">
    <location>
        <begin position="59"/>
        <end position="73"/>
    </location>
</feature>
<feature type="compositionally biased region" description="Basic and acidic residues" evidence="1">
    <location>
        <begin position="348"/>
        <end position="358"/>
    </location>
</feature>
<feature type="region of interest" description="Disordered" evidence="1">
    <location>
        <begin position="340"/>
        <end position="528"/>
    </location>
</feature>
<organism evidence="2 3">
    <name type="scientific">Fusarium globosum</name>
    <dbReference type="NCBI Taxonomy" id="78864"/>
    <lineage>
        <taxon>Eukaryota</taxon>
        <taxon>Fungi</taxon>
        <taxon>Dikarya</taxon>
        <taxon>Ascomycota</taxon>
        <taxon>Pezizomycotina</taxon>
        <taxon>Sordariomycetes</taxon>
        <taxon>Hypocreomycetidae</taxon>
        <taxon>Hypocreales</taxon>
        <taxon>Nectriaceae</taxon>
        <taxon>Fusarium</taxon>
        <taxon>Fusarium fujikuroi species complex</taxon>
    </lineage>
</organism>
<feature type="compositionally biased region" description="Basic residues" evidence="1">
    <location>
        <begin position="1"/>
        <end position="12"/>
    </location>
</feature>
<dbReference type="EMBL" id="JAAQPF010000194">
    <property type="protein sequence ID" value="KAF5711326.1"/>
    <property type="molecule type" value="Genomic_DNA"/>
</dbReference>